<dbReference type="AlphaFoldDB" id="A0A060HSR0"/>
<evidence type="ECO:0000313" key="3">
    <source>
        <dbReference type="Proteomes" id="UP000027093"/>
    </source>
</evidence>
<feature type="region of interest" description="Disordered" evidence="1">
    <location>
        <begin position="35"/>
        <end position="64"/>
    </location>
</feature>
<sequence length="64" mass="7813">MANTWRKKGHSYRIEDNAILYNDNPIIKMEIYPRIPTKNQKNPRSSWKQRTKTNTRAQKKYYLN</sequence>
<proteinExistence type="predicted"/>
<dbReference type="EMBL" id="CP007536">
    <property type="protein sequence ID" value="AIC16202.1"/>
    <property type="molecule type" value="Genomic_DNA"/>
</dbReference>
<evidence type="ECO:0000313" key="2">
    <source>
        <dbReference type="EMBL" id="AIC16202.1"/>
    </source>
</evidence>
<dbReference type="Proteomes" id="UP000027093">
    <property type="component" value="Chromosome"/>
</dbReference>
<organism evidence="2 3">
    <name type="scientific">Nitrososphaera viennensis EN76</name>
    <dbReference type="NCBI Taxonomy" id="926571"/>
    <lineage>
        <taxon>Archaea</taxon>
        <taxon>Nitrososphaerota</taxon>
        <taxon>Nitrososphaeria</taxon>
        <taxon>Nitrososphaerales</taxon>
        <taxon>Nitrososphaeraceae</taxon>
        <taxon>Nitrososphaera</taxon>
    </lineage>
</organism>
<gene>
    <name evidence="2" type="ORF">NVIE_019440</name>
</gene>
<dbReference type="STRING" id="926571.NVIE_019440"/>
<keyword evidence="3" id="KW-1185">Reference proteome</keyword>
<accession>A0A060HSR0</accession>
<feature type="compositionally biased region" description="Basic residues" evidence="1">
    <location>
        <begin position="47"/>
        <end position="64"/>
    </location>
</feature>
<dbReference type="KEGG" id="nvn:NVIE_019440"/>
<evidence type="ECO:0000256" key="1">
    <source>
        <dbReference type="SAM" id="MobiDB-lite"/>
    </source>
</evidence>
<protein>
    <submittedName>
        <fullName evidence="2">Uncharacterized protein</fullName>
    </submittedName>
</protein>
<feature type="compositionally biased region" description="Polar residues" evidence="1">
    <location>
        <begin position="37"/>
        <end position="46"/>
    </location>
</feature>
<name>A0A060HSR0_9ARCH</name>
<reference evidence="2 3" key="1">
    <citation type="journal article" date="2014" name="Int. J. Syst. Evol. Microbiol.">
        <title>Nitrososphaera viennensis gen. nov., sp. nov., an aerobic and mesophilic, ammonia-oxidizing archaeon from soil and a member of the archaeal phylum Thaumarchaeota.</title>
        <authorList>
            <person name="Stieglmeier M."/>
            <person name="Klingl A."/>
            <person name="Alves R.J."/>
            <person name="Rittmann S.K."/>
            <person name="Melcher M."/>
            <person name="Leisch N."/>
            <person name="Schleper C."/>
        </authorList>
    </citation>
    <scope>NUCLEOTIDE SEQUENCE [LARGE SCALE GENOMIC DNA]</scope>
    <source>
        <strain evidence="2">EN76</strain>
    </source>
</reference>
<dbReference type="HOGENOM" id="CLU_2857226_0_0_2"/>